<feature type="domain" description="HTH cro/C1-type" evidence="1">
    <location>
        <begin position="14"/>
        <end position="66"/>
    </location>
</feature>
<dbReference type="CDD" id="cd00093">
    <property type="entry name" value="HTH_XRE"/>
    <property type="match status" value="1"/>
</dbReference>
<dbReference type="Pfam" id="PF01381">
    <property type="entry name" value="HTH_3"/>
    <property type="match status" value="1"/>
</dbReference>
<dbReference type="Proteomes" id="UP001595897">
    <property type="component" value="Unassembled WGS sequence"/>
</dbReference>
<dbReference type="InterPro" id="IPR001387">
    <property type="entry name" value="Cro/C1-type_HTH"/>
</dbReference>
<dbReference type="RefSeq" id="WP_382409118.1">
    <property type="nucleotide sequence ID" value="NZ_JBHSGU010000005.1"/>
</dbReference>
<proteinExistence type="predicted"/>
<dbReference type="SUPFAM" id="SSF47413">
    <property type="entry name" value="lambda repressor-like DNA-binding domains"/>
    <property type="match status" value="1"/>
</dbReference>
<name>A0ABV9LZG5_9ALTE</name>
<dbReference type="SMART" id="SM00530">
    <property type="entry name" value="HTH_XRE"/>
    <property type="match status" value="1"/>
</dbReference>
<gene>
    <name evidence="2" type="ORF">ACFO4O_12755</name>
</gene>
<dbReference type="InterPro" id="IPR010982">
    <property type="entry name" value="Lambda_DNA-bd_dom_sf"/>
</dbReference>
<evidence type="ECO:0000313" key="3">
    <source>
        <dbReference type="Proteomes" id="UP001595897"/>
    </source>
</evidence>
<sequence length="106" mass="11817">MTVAEIAELIGSRVKQYRLNRDLTQEDLATLASLSLNAIKKAEAGKSTLETYVSIMKALDLTEQFLSAFPDYGVSPIQLLKAKDNQKKRASGKTVIQTLNEEELDW</sequence>
<dbReference type="PROSITE" id="PS50943">
    <property type="entry name" value="HTH_CROC1"/>
    <property type="match status" value="1"/>
</dbReference>
<comment type="caution">
    <text evidence="2">The sequence shown here is derived from an EMBL/GenBank/DDBJ whole genome shotgun (WGS) entry which is preliminary data.</text>
</comment>
<protein>
    <submittedName>
        <fullName evidence="2">Helix-turn-helix domain-containing protein</fullName>
    </submittedName>
</protein>
<evidence type="ECO:0000313" key="2">
    <source>
        <dbReference type="EMBL" id="MFC4701035.1"/>
    </source>
</evidence>
<dbReference type="Gene3D" id="1.10.260.40">
    <property type="entry name" value="lambda repressor-like DNA-binding domains"/>
    <property type="match status" value="1"/>
</dbReference>
<evidence type="ECO:0000259" key="1">
    <source>
        <dbReference type="PROSITE" id="PS50943"/>
    </source>
</evidence>
<keyword evidence="3" id="KW-1185">Reference proteome</keyword>
<reference evidence="3" key="1">
    <citation type="journal article" date="2019" name="Int. J. Syst. Evol. Microbiol.">
        <title>The Global Catalogue of Microorganisms (GCM) 10K type strain sequencing project: providing services to taxonomists for standard genome sequencing and annotation.</title>
        <authorList>
            <consortium name="The Broad Institute Genomics Platform"/>
            <consortium name="The Broad Institute Genome Sequencing Center for Infectious Disease"/>
            <person name="Wu L."/>
            <person name="Ma J."/>
        </authorList>
    </citation>
    <scope>NUCLEOTIDE SEQUENCE [LARGE SCALE GENOMIC DNA]</scope>
    <source>
        <strain evidence="3">KACC 12507</strain>
    </source>
</reference>
<dbReference type="EMBL" id="JBHSGU010000005">
    <property type="protein sequence ID" value="MFC4701035.1"/>
    <property type="molecule type" value="Genomic_DNA"/>
</dbReference>
<organism evidence="2 3">
    <name type="scientific">Glaciecola siphonariae</name>
    <dbReference type="NCBI Taxonomy" id="521012"/>
    <lineage>
        <taxon>Bacteria</taxon>
        <taxon>Pseudomonadati</taxon>
        <taxon>Pseudomonadota</taxon>
        <taxon>Gammaproteobacteria</taxon>
        <taxon>Alteromonadales</taxon>
        <taxon>Alteromonadaceae</taxon>
        <taxon>Glaciecola</taxon>
    </lineage>
</organism>
<accession>A0ABV9LZG5</accession>